<evidence type="ECO:0000256" key="1">
    <source>
        <dbReference type="SAM" id="SignalP"/>
    </source>
</evidence>
<evidence type="ECO:0000313" key="3">
    <source>
        <dbReference type="Proteomes" id="UP000231516"/>
    </source>
</evidence>
<dbReference type="Proteomes" id="UP000231516">
    <property type="component" value="Unassembled WGS sequence"/>
</dbReference>
<protein>
    <recommendedName>
        <fullName evidence="4">Sel1 repeat family protein</fullName>
    </recommendedName>
</protein>
<dbReference type="OrthoDB" id="7848989at2"/>
<evidence type="ECO:0000313" key="2">
    <source>
        <dbReference type="EMBL" id="PIB24624.1"/>
    </source>
</evidence>
<comment type="caution">
    <text evidence="2">The sequence shown here is derived from an EMBL/GenBank/DDBJ whole genome shotgun (WGS) entry which is preliminary data.</text>
</comment>
<feature type="signal peptide" evidence="1">
    <location>
        <begin position="1"/>
        <end position="20"/>
    </location>
</feature>
<accession>A0A2G5K7E8</accession>
<feature type="chain" id="PRO_5013781134" description="Sel1 repeat family protein" evidence="1">
    <location>
        <begin position="21"/>
        <end position="183"/>
    </location>
</feature>
<keyword evidence="1" id="KW-0732">Signal</keyword>
<proteinExistence type="predicted"/>
<dbReference type="InterPro" id="IPR011990">
    <property type="entry name" value="TPR-like_helical_dom_sf"/>
</dbReference>
<reference evidence="2 3" key="1">
    <citation type="submission" date="2016-08" db="EMBL/GenBank/DDBJ databases">
        <title>Draft genome of Amylibacter sp. strain 4G11.</title>
        <authorList>
            <person name="Wong S.-K."/>
            <person name="Hamasaki K."/>
            <person name="Yoshizawa S."/>
        </authorList>
    </citation>
    <scope>NUCLEOTIDE SEQUENCE [LARGE SCALE GENOMIC DNA]</scope>
    <source>
        <strain evidence="2 3">4G11</strain>
    </source>
</reference>
<dbReference type="EMBL" id="MDGM01000012">
    <property type="protein sequence ID" value="PIB24624.1"/>
    <property type="molecule type" value="Genomic_DNA"/>
</dbReference>
<dbReference type="SUPFAM" id="SSF81901">
    <property type="entry name" value="HCP-like"/>
    <property type="match status" value="1"/>
</dbReference>
<name>A0A2G5K7E8_9RHOB</name>
<sequence>MKYYLTTLLLSLSLSNPGFAANEEDIEGGTLNPEEMTLRKSVKRAEGGDVNMVICSQGYLLTKGGSHEQARTIFRECAKQGWTQAMTWMSYLDDNGYGDEYDPDAAADWDRRAADAGDAMGMYNYGLDLMRGHGQTQNIELGRQYVDQAANNGLDIAKQLQMDDYDVETVTPDADNWKYAPNY</sequence>
<keyword evidence="3" id="KW-1185">Reference proteome</keyword>
<dbReference type="Gene3D" id="1.25.40.10">
    <property type="entry name" value="Tetratricopeptide repeat domain"/>
    <property type="match status" value="1"/>
</dbReference>
<gene>
    <name evidence="2" type="ORF">BFP76_05425</name>
</gene>
<dbReference type="InterPro" id="IPR006597">
    <property type="entry name" value="Sel1-like"/>
</dbReference>
<organism evidence="2 3">
    <name type="scientific">Paramylibacter kogurei</name>
    <dbReference type="NCBI Taxonomy" id="1889778"/>
    <lineage>
        <taxon>Bacteria</taxon>
        <taxon>Pseudomonadati</taxon>
        <taxon>Pseudomonadota</taxon>
        <taxon>Alphaproteobacteria</taxon>
        <taxon>Rhodobacterales</taxon>
        <taxon>Paracoccaceae</taxon>
        <taxon>Paramylibacter</taxon>
    </lineage>
</organism>
<evidence type="ECO:0008006" key="4">
    <source>
        <dbReference type="Google" id="ProtNLM"/>
    </source>
</evidence>
<dbReference type="RefSeq" id="WP_099593144.1">
    <property type="nucleotide sequence ID" value="NZ_MDGM01000012.1"/>
</dbReference>
<dbReference type="SMART" id="SM00671">
    <property type="entry name" value="SEL1"/>
    <property type="match status" value="2"/>
</dbReference>
<dbReference type="AlphaFoldDB" id="A0A2G5K7E8"/>